<sequence>MWHPCFELFHHSYCLKIVWVRERVRLLVVVPLALIGFRFSALNGAYYNALDDQFQALWSITILPQQNLTNNLQNIRSLDVPAHHTLMKLVTVVAAECLSRNSC</sequence>
<comment type="caution">
    <text evidence="1">The sequence shown here is derived from an EMBL/GenBank/DDBJ whole genome shotgun (WGS) entry which is preliminary data.</text>
</comment>
<accession>A0A8X6KUJ0</accession>
<reference evidence="1" key="1">
    <citation type="submission" date="2020-07" db="EMBL/GenBank/DDBJ databases">
        <title>Multicomponent nature underlies the extraordinary mechanical properties of spider dragline silk.</title>
        <authorList>
            <person name="Kono N."/>
            <person name="Nakamura H."/>
            <person name="Mori M."/>
            <person name="Yoshida Y."/>
            <person name="Ohtoshi R."/>
            <person name="Malay A.D."/>
            <person name="Moran D.A.P."/>
            <person name="Tomita M."/>
            <person name="Numata K."/>
            <person name="Arakawa K."/>
        </authorList>
    </citation>
    <scope>NUCLEOTIDE SEQUENCE</scope>
</reference>
<evidence type="ECO:0000313" key="2">
    <source>
        <dbReference type="Proteomes" id="UP000887116"/>
    </source>
</evidence>
<dbReference type="AlphaFoldDB" id="A0A8X6KUJ0"/>
<proteinExistence type="predicted"/>
<dbReference type="Proteomes" id="UP000887116">
    <property type="component" value="Unassembled WGS sequence"/>
</dbReference>
<organism evidence="1 2">
    <name type="scientific">Trichonephila clavata</name>
    <name type="common">Joro spider</name>
    <name type="synonym">Nephila clavata</name>
    <dbReference type="NCBI Taxonomy" id="2740835"/>
    <lineage>
        <taxon>Eukaryota</taxon>
        <taxon>Metazoa</taxon>
        <taxon>Ecdysozoa</taxon>
        <taxon>Arthropoda</taxon>
        <taxon>Chelicerata</taxon>
        <taxon>Arachnida</taxon>
        <taxon>Araneae</taxon>
        <taxon>Araneomorphae</taxon>
        <taxon>Entelegynae</taxon>
        <taxon>Araneoidea</taxon>
        <taxon>Nephilidae</taxon>
        <taxon>Trichonephila</taxon>
    </lineage>
</organism>
<evidence type="ECO:0000313" key="1">
    <source>
        <dbReference type="EMBL" id="GFQ85639.1"/>
    </source>
</evidence>
<name>A0A8X6KUJ0_TRICU</name>
<dbReference type="EMBL" id="BMAO01022937">
    <property type="protein sequence ID" value="GFQ85639.1"/>
    <property type="molecule type" value="Genomic_DNA"/>
</dbReference>
<gene>
    <name evidence="1" type="ORF">TNCT_196621</name>
</gene>
<protein>
    <submittedName>
        <fullName evidence="1">Uncharacterized protein</fullName>
    </submittedName>
</protein>
<keyword evidence="2" id="KW-1185">Reference proteome</keyword>